<name>A0A286ADJ9_9SPHI</name>
<evidence type="ECO:0000313" key="2">
    <source>
        <dbReference type="Proteomes" id="UP000219281"/>
    </source>
</evidence>
<organism evidence="1 2">
    <name type="scientific">Pedobacter xixiisoli</name>
    <dbReference type="NCBI Taxonomy" id="1476464"/>
    <lineage>
        <taxon>Bacteria</taxon>
        <taxon>Pseudomonadati</taxon>
        <taxon>Bacteroidota</taxon>
        <taxon>Sphingobacteriia</taxon>
        <taxon>Sphingobacteriales</taxon>
        <taxon>Sphingobacteriaceae</taxon>
        <taxon>Pedobacter</taxon>
    </lineage>
</organism>
<accession>A0A286ADJ9</accession>
<keyword evidence="2" id="KW-1185">Reference proteome</keyword>
<reference evidence="2" key="1">
    <citation type="submission" date="2017-09" db="EMBL/GenBank/DDBJ databases">
        <authorList>
            <person name="Varghese N."/>
            <person name="Submissions S."/>
        </authorList>
    </citation>
    <scope>NUCLEOTIDE SEQUENCE [LARGE SCALE GENOMIC DNA]</scope>
    <source>
        <strain evidence="2">CGMCC 1.12803</strain>
    </source>
</reference>
<protein>
    <submittedName>
        <fullName evidence="1">Uncharacterized protein</fullName>
    </submittedName>
</protein>
<sequence>MKPIPKISGECLSTLKNKTEFTSSLIQNEKINKILIKQIDEIRLLP</sequence>
<proteinExistence type="predicted"/>
<dbReference type="Proteomes" id="UP000219281">
    <property type="component" value="Unassembled WGS sequence"/>
</dbReference>
<evidence type="ECO:0000313" key="1">
    <source>
        <dbReference type="EMBL" id="SOD19963.1"/>
    </source>
</evidence>
<dbReference type="EMBL" id="OCMT01000004">
    <property type="protein sequence ID" value="SOD19963.1"/>
    <property type="molecule type" value="Genomic_DNA"/>
</dbReference>
<dbReference type="AlphaFoldDB" id="A0A286ADJ9"/>
<gene>
    <name evidence="1" type="ORF">SAMN06297358_3671</name>
</gene>